<keyword evidence="5" id="KW-1043">Host membrane</keyword>
<accession>A0A0K1R1A2</accession>
<dbReference type="Proteomes" id="UP000240599">
    <property type="component" value="Segment"/>
</dbReference>
<keyword evidence="4" id="KW-0946">Virion</keyword>
<evidence type="ECO:0000313" key="14">
    <source>
        <dbReference type="EMBL" id="AIU39430.1"/>
    </source>
</evidence>
<dbReference type="InterPro" id="IPR005211">
    <property type="entry name" value="Herpes_glycoprotein_N_domain"/>
</dbReference>
<dbReference type="Pfam" id="PF03554">
    <property type="entry name" value="Herpes_UL73"/>
    <property type="match status" value="1"/>
</dbReference>
<evidence type="ECO:0000259" key="12">
    <source>
        <dbReference type="Pfam" id="PF03554"/>
    </source>
</evidence>
<gene>
    <name evidence="15" type="primary">ORF75</name>
    <name evidence="13" type="synonym">UL49A</name>
</gene>
<keyword evidence="2" id="KW-0732">Signal</keyword>
<evidence type="ECO:0000256" key="9">
    <source>
        <dbReference type="ARBA" id="ARBA00023157"/>
    </source>
</evidence>
<dbReference type="Proteomes" id="UP000208106">
    <property type="component" value="Segment"/>
</dbReference>
<dbReference type="GO" id="GO:0019031">
    <property type="term" value="C:viral envelope"/>
    <property type="evidence" value="ECO:0007669"/>
    <property type="project" value="UniProtKB-KW"/>
</dbReference>
<evidence type="ECO:0000313" key="15">
    <source>
        <dbReference type="EMBL" id="AKV40722.1"/>
    </source>
</evidence>
<feature type="domain" description="Herpesvirus envelope glycoprotein N" evidence="12">
    <location>
        <begin position="34"/>
        <end position="97"/>
    </location>
</feature>
<organism evidence="15 16">
    <name type="scientific">Testudinid alphaherpesvirus 3</name>
    <dbReference type="NCBI Taxonomy" id="2560801"/>
    <lineage>
        <taxon>Viruses</taxon>
        <taxon>Duplodnaviria</taxon>
        <taxon>Heunggongvirae</taxon>
        <taxon>Peploviricota</taxon>
        <taxon>Herviviricetes</taxon>
        <taxon>Herpesvirales</taxon>
        <taxon>Orthoherpesviridae</taxon>
        <taxon>Alphaherpesvirinae</taxon>
        <taxon>Scutavirus</taxon>
        <taxon>Scutavirus testudinidalpha3</taxon>
    </lineage>
</organism>
<dbReference type="InterPro" id="IPR034707">
    <property type="entry name" value="HSV_GN"/>
</dbReference>
<evidence type="ECO:0000313" key="13">
    <source>
        <dbReference type="EMBL" id="AIU39335.1"/>
    </source>
</evidence>
<dbReference type="EMBL" id="KT008627">
    <property type="protein sequence ID" value="AKV40722.1"/>
    <property type="molecule type" value="Genomic_DNA"/>
</dbReference>
<keyword evidence="3" id="KW-1040">Host Golgi apparatus</keyword>
<evidence type="ECO:0000313" key="16">
    <source>
        <dbReference type="Proteomes" id="UP000100290"/>
    </source>
</evidence>
<dbReference type="EMBL" id="KM924293">
    <property type="protein sequence ID" value="AIU39430.1"/>
    <property type="molecule type" value="Genomic_DNA"/>
</dbReference>
<keyword evidence="8 11" id="KW-0472">Membrane</keyword>
<keyword evidence="17" id="KW-1185">Reference proteome</keyword>
<name>A0A0K1R1A2_9ALPH</name>
<evidence type="ECO:0000256" key="4">
    <source>
        <dbReference type="ARBA" id="ARBA00022844"/>
    </source>
</evidence>
<keyword evidence="6 15" id="KW-0261">Viral envelope protein</keyword>
<evidence type="ECO:0000256" key="3">
    <source>
        <dbReference type="ARBA" id="ARBA00022812"/>
    </source>
</evidence>
<keyword evidence="7 11" id="KW-1133">Transmembrane helix</keyword>
<evidence type="ECO:0000256" key="2">
    <source>
        <dbReference type="ARBA" id="ARBA00022729"/>
    </source>
</evidence>
<dbReference type="Proteomes" id="UP000100290">
    <property type="component" value="Segment"/>
</dbReference>
<proteinExistence type="inferred from homology"/>
<keyword evidence="1 11" id="KW-0812">Transmembrane</keyword>
<evidence type="ECO:0000256" key="6">
    <source>
        <dbReference type="ARBA" id="ARBA00022879"/>
    </source>
</evidence>
<reference evidence="15 16" key="2">
    <citation type="journal article" date="2015" name="PLoS ONE">
        <title>A Genomic Approach to Unravel Host-Pathogen Interaction in Chelonians: The Example of Testudinid Herpesvirus 3.</title>
        <authorList>
            <person name="Origgi F.C."/>
            <person name="Tecilla M."/>
            <person name="Pilo P."/>
            <person name="Aloisio F."/>
            <person name="Otten P."/>
            <person name="Aguilar-Bultet L."/>
            <person name="Sattler U."/>
            <person name="Roccabianca P."/>
            <person name="Romero C.H."/>
            <person name="Bloom D.C."/>
            <person name="Jacobson E.R."/>
        </authorList>
    </citation>
    <scope>NUCLEOTIDE SEQUENCE [LARGE SCALE GENOMIC DNA]</scope>
    <source>
        <strain evidence="15">US1976/98</strain>
    </source>
</reference>
<keyword evidence="9" id="KW-1015">Disulfide bond</keyword>
<evidence type="ECO:0000256" key="11">
    <source>
        <dbReference type="SAM" id="Phobius"/>
    </source>
</evidence>
<dbReference type="EMBL" id="KM924292">
    <property type="protein sequence ID" value="AIU39335.1"/>
    <property type="molecule type" value="Genomic_DNA"/>
</dbReference>
<dbReference type="KEGG" id="vg:26122533"/>
<protein>
    <submittedName>
        <fullName evidence="13">Envelope glycoprotein N</fullName>
    </submittedName>
    <submittedName>
        <fullName evidence="15">UL49.5 tegument/envelope protein</fullName>
    </submittedName>
</protein>
<evidence type="ECO:0000313" key="18">
    <source>
        <dbReference type="Proteomes" id="UP000240599"/>
    </source>
</evidence>
<reference evidence="17 18" key="1">
    <citation type="journal article" date="2015" name="J. Virol.">
        <title>The Genome of a Tortoise Herpesvirus (Testudinid Herpesvirus 3) Has a Novel Structure and Contains a Large Region That Is Not Required for Replication In Vitro or Virulence In Vivo.</title>
        <authorList>
            <person name="Gandar F."/>
            <person name="Wilkie G.S."/>
            <person name="Gatherer D."/>
            <person name="Kerr K."/>
            <person name="Marlier D."/>
            <person name="Diez M."/>
            <person name="Marschang R.E."/>
            <person name="Mast J."/>
            <person name="Dewals B.G."/>
            <person name="Davison A.J."/>
            <person name="Vanderplasschen A.F."/>
        </authorList>
    </citation>
    <scope>NUCLEOTIDE SEQUENCE [LARGE SCALE GENOMIC DNA]</scope>
    <source>
        <strain evidence="13 17">1976</strain>
        <strain evidence="14 18">4295/7R</strain>
    </source>
</reference>
<evidence type="ECO:0000313" key="17">
    <source>
        <dbReference type="Proteomes" id="UP000208106"/>
    </source>
</evidence>
<evidence type="ECO:0000256" key="1">
    <source>
        <dbReference type="ARBA" id="ARBA00022692"/>
    </source>
</evidence>
<evidence type="ECO:0000256" key="8">
    <source>
        <dbReference type="ARBA" id="ARBA00023136"/>
    </source>
</evidence>
<evidence type="ECO:0000256" key="5">
    <source>
        <dbReference type="ARBA" id="ARBA00022870"/>
    </source>
</evidence>
<evidence type="ECO:0000256" key="7">
    <source>
        <dbReference type="ARBA" id="ARBA00022989"/>
    </source>
</evidence>
<comment type="function">
    <text evidence="10">Envelope glycoprotein necessary for proper maturation of gM and modulation of its membrane fusion activity. Also plays a critical role in virion morphogenesis.</text>
</comment>
<dbReference type="HAMAP" id="MF_04037">
    <property type="entry name" value="HSV_GN"/>
    <property type="match status" value="1"/>
</dbReference>
<evidence type="ECO:0000256" key="10">
    <source>
        <dbReference type="ARBA" id="ARBA00034089"/>
    </source>
</evidence>
<feature type="transmembrane region" description="Helical" evidence="11">
    <location>
        <begin position="68"/>
        <end position="93"/>
    </location>
</feature>
<sequence length="100" mass="11219">MNTLITTVCWKLVLLLLLAVPYIYTEGATPVPPTVAEEPSSAPNSRFMEFTCSGSDYYLEHITFSSGLFIFGFCIMLLSTILALYSCCFHMFVKEMALKK</sequence>